<feature type="compositionally biased region" description="Basic and acidic residues" evidence="1">
    <location>
        <begin position="226"/>
        <end position="236"/>
    </location>
</feature>
<comment type="caution">
    <text evidence="2">The sequence shown here is derived from an EMBL/GenBank/DDBJ whole genome shotgun (WGS) entry which is preliminary data.</text>
</comment>
<dbReference type="AlphaFoldDB" id="A0A4C1UXB9"/>
<evidence type="ECO:0000313" key="3">
    <source>
        <dbReference type="Proteomes" id="UP000299102"/>
    </source>
</evidence>
<organism evidence="2 3">
    <name type="scientific">Eumeta variegata</name>
    <name type="common">Bagworm moth</name>
    <name type="synonym">Eumeta japonica</name>
    <dbReference type="NCBI Taxonomy" id="151549"/>
    <lineage>
        <taxon>Eukaryota</taxon>
        <taxon>Metazoa</taxon>
        <taxon>Ecdysozoa</taxon>
        <taxon>Arthropoda</taxon>
        <taxon>Hexapoda</taxon>
        <taxon>Insecta</taxon>
        <taxon>Pterygota</taxon>
        <taxon>Neoptera</taxon>
        <taxon>Endopterygota</taxon>
        <taxon>Lepidoptera</taxon>
        <taxon>Glossata</taxon>
        <taxon>Ditrysia</taxon>
        <taxon>Tineoidea</taxon>
        <taxon>Psychidae</taxon>
        <taxon>Oiketicinae</taxon>
        <taxon>Eumeta</taxon>
    </lineage>
</organism>
<dbReference type="Proteomes" id="UP000299102">
    <property type="component" value="Unassembled WGS sequence"/>
</dbReference>
<feature type="region of interest" description="Disordered" evidence="1">
    <location>
        <begin position="219"/>
        <end position="245"/>
    </location>
</feature>
<dbReference type="PANTHER" id="PTHR10492">
    <property type="match status" value="1"/>
</dbReference>
<evidence type="ECO:0000313" key="2">
    <source>
        <dbReference type="EMBL" id="GBP30632.1"/>
    </source>
</evidence>
<gene>
    <name evidence="2" type="ORF">EVAR_76176_1</name>
</gene>
<accession>A0A4C1UXB9</accession>
<keyword evidence="3" id="KW-1185">Reference proteome</keyword>
<protein>
    <recommendedName>
        <fullName evidence="4">DUF4371 domain-containing protein</fullName>
    </recommendedName>
</protein>
<reference evidence="2 3" key="1">
    <citation type="journal article" date="2019" name="Commun. Biol.">
        <title>The bagworm genome reveals a unique fibroin gene that provides high tensile strength.</title>
        <authorList>
            <person name="Kono N."/>
            <person name="Nakamura H."/>
            <person name="Ohtoshi R."/>
            <person name="Tomita M."/>
            <person name="Numata K."/>
            <person name="Arakawa K."/>
        </authorList>
    </citation>
    <scope>NUCLEOTIDE SEQUENCE [LARGE SCALE GENOMIC DNA]</scope>
</reference>
<proteinExistence type="predicted"/>
<evidence type="ECO:0000256" key="1">
    <source>
        <dbReference type="SAM" id="MobiDB-lite"/>
    </source>
</evidence>
<evidence type="ECO:0008006" key="4">
    <source>
        <dbReference type="Google" id="ProtNLM"/>
    </source>
</evidence>
<name>A0A4C1UXB9_EUMVA</name>
<dbReference type="EMBL" id="BGZK01000235">
    <property type="protein sequence ID" value="GBP30632.1"/>
    <property type="molecule type" value="Genomic_DNA"/>
</dbReference>
<sequence length="932" mass="106559">MTAENCLRILNERLSKFDISLETDIVAIVTDGPNVMIKVGRLVCAEQQLCLAHGINLAVCDVLYKKHNYLQDSPTSDDMDDNNDDDHLEDLDCSESEDVEFELVNKIVDVLTPIKLTVEAICRRDANLCTADAALNFLIKQLSSKTQHLQKIKTCLVDRIKQRRSDNLTGVLNYLQNPRKDEENQLLSELEWHNLFPVPTQALLRKQIKSIVKRLNSRDDTEEEEKVSSKDVEKMKKTTNGHSSITSIPRFKDKFTIGQERYYINADHKLLQIYFLGNSDTEINQRCVVNQEVKREIITQLQQPLHEHNELVKLFQTALKMLPYDDHKIVIRADKRPEGEHERRFNAPTLNEVAVVVVGENLGTRDIVIRLRDEWQKRELPHAHILLWIIEKIRPDKIDAIIYAEISDPETDPEFYEIVTTNMIHVPCGKHNISSPCMFENKCSKRHLRALLADTITGNDGYPLYRPSNSHPSNSQCFYLRLLLINVRGPTSFRSLRTVNSELCATYREACQRLNLLEDDNHWDYTLADIIVSSTSNQIRSLFAITISTCFPSNPPHLWDKYKDSMAEDIRHRVRTMTTNFELEFNAEIYNEALILIEDLYLMMSSKILPDLGMPATNRLMHDAFNRESEREQQYDRDYLSQNKCPTIKSAAENRVRYFNGSHDGQSSSEVPDSLADENNNLNNINLPEDLHSDRNIDNKKLMKRIHYIGGTEINTENDDDDAPSGDDAAALKLMNTEKQKWKNLLSRLLDITLLLAKQNLAFRGHHEGQGSSNQDIQNEFIHVLANHVKYQLVNVIKSAKYFGIMFDSTPDVSHVDKMSEVVRYMKINNRKIEVKELKNYKLSCPNTNLDTRGAAQNLMPAVCNFTFISNLFFGMLRFAQMEAIPLHGRGAQLYNPMRASRLQVLPDEISDVNETSAAIGGSSGCAGVPGG</sequence>
<dbReference type="PANTHER" id="PTHR10492:SF57">
    <property type="entry name" value="ATP-DEPENDENT DNA HELICASE"/>
    <property type="match status" value="1"/>
</dbReference>
<dbReference type="OrthoDB" id="8124016at2759"/>